<evidence type="ECO:0000256" key="1">
    <source>
        <dbReference type="ARBA" id="ARBA00004651"/>
    </source>
</evidence>
<evidence type="ECO:0000256" key="8">
    <source>
        <dbReference type="SAM" id="Phobius"/>
    </source>
</evidence>
<proteinExistence type="inferred from homology"/>
<keyword evidence="3" id="KW-1003">Cell membrane</keyword>
<protein>
    <submittedName>
        <fullName evidence="9">Rod shape-determining protein MreD</fullName>
    </submittedName>
</protein>
<dbReference type="Pfam" id="PF04093">
    <property type="entry name" value="MreD"/>
    <property type="match status" value="1"/>
</dbReference>
<sequence length="162" mass="18766">MNNIGYLRIFFIILVTLFFENILSALFLKFNFYIPFTFLVFSYIHYKKTNGISATGSFFIGILVDLISQNPFGLNALMFCLMALIISYYKNIFKLFSYFQICIFFSLSATFYVGFTNLISNIGIFSYTNLFSSLLASFILCISLSFINLYNPRIKNRLGIRD</sequence>
<organism evidence="9 10">
    <name type="scientific">SAR86 cluster bacterium SAR86B</name>
    <dbReference type="NCBI Taxonomy" id="1123867"/>
    <lineage>
        <taxon>Bacteria</taxon>
        <taxon>Pseudomonadati</taxon>
        <taxon>Pseudomonadota</taxon>
        <taxon>Gammaproteobacteria</taxon>
        <taxon>SAR86 cluster</taxon>
    </lineage>
</organism>
<dbReference type="AlphaFoldDB" id="J4X2F8"/>
<dbReference type="HOGENOM" id="CLU_1634221_0_0_6"/>
<evidence type="ECO:0000256" key="3">
    <source>
        <dbReference type="ARBA" id="ARBA00022475"/>
    </source>
</evidence>
<comment type="subcellular location">
    <subcellularLocation>
        <location evidence="1">Cell membrane</location>
        <topology evidence="1">Multi-pass membrane protein</topology>
    </subcellularLocation>
</comment>
<dbReference type="NCBIfam" id="TIGR03426">
    <property type="entry name" value="shape_MreD"/>
    <property type="match status" value="1"/>
</dbReference>
<feature type="transmembrane region" description="Helical" evidence="8">
    <location>
        <begin position="130"/>
        <end position="151"/>
    </location>
</feature>
<feature type="transmembrane region" description="Helical" evidence="8">
    <location>
        <begin position="72"/>
        <end position="89"/>
    </location>
</feature>
<name>J4X2F8_9GAMM</name>
<keyword evidence="6 8" id="KW-1133">Transmembrane helix</keyword>
<comment type="similarity">
    <text evidence="2">Belongs to the MreD family.</text>
</comment>
<dbReference type="InterPro" id="IPR007227">
    <property type="entry name" value="Cell_shape_determining_MreD"/>
</dbReference>
<evidence type="ECO:0000313" key="10">
    <source>
        <dbReference type="Proteomes" id="UP000010116"/>
    </source>
</evidence>
<dbReference type="GO" id="GO:0008360">
    <property type="term" value="P:regulation of cell shape"/>
    <property type="evidence" value="ECO:0007669"/>
    <property type="project" value="UniProtKB-KW"/>
</dbReference>
<evidence type="ECO:0000256" key="6">
    <source>
        <dbReference type="ARBA" id="ARBA00022989"/>
    </source>
</evidence>
<dbReference type="GO" id="GO:0005886">
    <property type="term" value="C:plasma membrane"/>
    <property type="evidence" value="ECO:0007669"/>
    <property type="project" value="UniProtKB-SubCell"/>
</dbReference>
<evidence type="ECO:0000313" key="9">
    <source>
        <dbReference type="EMBL" id="EJP73510.1"/>
    </source>
</evidence>
<evidence type="ECO:0000256" key="2">
    <source>
        <dbReference type="ARBA" id="ARBA00007776"/>
    </source>
</evidence>
<reference evidence="9 10" key="1">
    <citation type="journal article" date="2012" name="ISME J.">
        <title>Genomic insights to SAR86, an abundant and uncultivated marine bacterial lineage.</title>
        <authorList>
            <person name="Dupont C.L."/>
            <person name="Rusch D.B."/>
            <person name="Yooseph S."/>
            <person name="Lombardo M.J."/>
            <person name="Richter R.A."/>
            <person name="Valas R."/>
            <person name="Novotny M."/>
            <person name="Yee-Greenbaum J."/>
            <person name="Selengut J.D."/>
            <person name="Haft D.H."/>
            <person name="Halpern A.L."/>
            <person name="Lasken R.S."/>
            <person name="Nealson K."/>
            <person name="Friedman R."/>
            <person name="Venter J.C."/>
        </authorList>
    </citation>
    <scope>NUCLEOTIDE SEQUENCE [LARGE SCALE GENOMIC DNA]</scope>
</reference>
<evidence type="ECO:0000256" key="5">
    <source>
        <dbReference type="ARBA" id="ARBA00022960"/>
    </source>
</evidence>
<keyword evidence="4 8" id="KW-0812">Transmembrane</keyword>
<evidence type="ECO:0000256" key="7">
    <source>
        <dbReference type="ARBA" id="ARBA00023136"/>
    </source>
</evidence>
<dbReference type="Proteomes" id="UP000010116">
    <property type="component" value="Unassembled WGS sequence"/>
</dbReference>
<accession>J4X2F8</accession>
<keyword evidence="5" id="KW-0133">Cell shape</keyword>
<gene>
    <name evidence="9" type="primary">mreD</name>
    <name evidence="9" type="ORF">NT02SARS_0298</name>
</gene>
<feature type="transmembrane region" description="Helical" evidence="8">
    <location>
        <begin position="6"/>
        <end position="28"/>
    </location>
</feature>
<dbReference type="EMBL" id="JH611165">
    <property type="protein sequence ID" value="EJP73510.1"/>
    <property type="molecule type" value="Genomic_DNA"/>
</dbReference>
<evidence type="ECO:0000256" key="4">
    <source>
        <dbReference type="ARBA" id="ARBA00022692"/>
    </source>
</evidence>
<keyword evidence="7 8" id="KW-0472">Membrane</keyword>
<feature type="transmembrane region" description="Helical" evidence="8">
    <location>
        <begin position="101"/>
        <end position="124"/>
    </location>
</feature>